<keyword evidence="3 6" id="KW-0812">Transmembrane</keyword>
<reference evidence="8 9" key="1">
    <citation type="submission" date="2024-06" db="EMBL/GenBank/DDBJ databases">
        <authorList>
            <person name="Kraege A."/>
            <person name="Thomma B."/>
        </authorList>
    </citation>
    <scope>NUCLEOTIDE SEQUENCE [LARGE SCALE GENOMIC DNA]</scope>
</reference>
<feature type="transmembrane region" description="Helical" evidence="6">
    <location>
        <begin position="154"/>
        <end position="176"/>
    </location>
</feature>
<accession>A0ABP1FVE0</accession>
<feature type="compositionally biased region" description="Polar residues" evidence="7">
    <location>
        <begin position="37"/>
        <end position="48"/>
    </location>
</feature>
<dbReference type="PANTHER" id="PTHR12608">
    <property type="entry name" value="TRANSMEMBRANE PROTEIN HTP-1 RELATED"/>
    <property type="match status" value="1"/>
</dbReference>
<evidence type="ECO:0000256" key="4">
    <source>
        <dbReference type="ARBA" id="ARBA00022989"/>
    </source>
</evidence>
<evidence type="ECO:0000256" key="6">
    <source>
        <dbReference type="RuleBase" id="RU365102"/>
    </source>
</evidence>
<dbReference type="InterPro" id="IPR049555">
    <property type="entry name" value="GDT1-like_CS"/>
</dbReference>
<sequence length="333" mass="34475">MSILQPLGCRHSQPRTCALLSSHGSNRPLRGALGASSGPSFSRQHKQNCCSRHSPSLQVRAQAEAGGAAEASPPPDDRSLFRGLSWGAAVLILAAAGWAIIQNLGYTPLIKDWAAHSAIGKSGFLAAFSLIFLSEIGDKTFFLAGLLALKVGKLISFLGSTAALGLMTVISVLIGYCFKSVPDALKSSVPIGQYLSVACMLYFGVRTIKEASEMSPDEEAESGEMESAQESLAEAEKSGSLGSRAALQSLLQVGSIIFLAEWGDRSMLATVALGASHSPLGVSLGAVLGHALATLLAVTGGALASKYISERALGFAGGSLFLVFAALTLFGVF</sequence>
<comment type="caution">
    <text evidence="6">Lacks conserved residue(s) required for the propagation of feature annotation.</text>
</comment>
<keyword evidence="4 6" id="KW-1133">Transmembrane helix</keyword>
<name>A0ABP1FVE0_9CHLO</name>
<comment type="similarity">
    <text evidence="2 6">Belongs to the GDT1 family.</text>
</comment>
<dbReference type="Proteomes" id="UP001497392">
    <property type="component" value="Unassembled WGS sequence"/>
</dbReference>
<proteinExistence type="inferred from homology"/>
<feature type="transmembrane region" description="Helical" evidence="6">
    <location>
        <begin position="282"/>
        <end position="305"/>
    </location>
</feature>
<organism evidence="8 9">
    <name type="scientific">Coccomyxa viridis</name>
    <dbReference type="NCBI Taxonomy" id="1274662"/>
    <lineage>
        <taxon>Eukaryota</taxon>
        <taxon>Viridiplantae</taxon>
        <taxon>Chlorophyta</taxon>
        <taxon>core chlorophytes</taxon>
        <taxon>Trebouxiophyceae</taxon>
        <taxon>Trebouxiophyceae incertae sedis</taxon>
        <taxon>Coccomyxaceae</taxon>
        <taxon>Coccomyxa</taxon>
    </lineage>
</organism>
<dbReference type="Pfam" id="PF01169">
    <property type="entry name" value="GDT1"/>
    <property type="match status" value="2"/>
</dbReference>
<dbReference type="EMBL" id="CAXHTA020000007">
    <property type="protein sequence ID" value="CAL5222510.1"/>
    <property type="molecule type" value="Genomic_DNA"/>
</dbReference>
<evidence type="ECO:0000256" key="5">
    <source>
        <dbReference type="ARBA" id="ARBA00023136"/>
    </source>
</evidence>
<feature type="transmembrane region" description="Helical" evidence="6">
    <location>
        <begin position="312"/>
        <end position="332"/>
    </location>
</feature>
<dbReference type="PANTHER" id="PTHR12608:SF7">
    <property type="entry name" value="PROTEIN PAM71-HOMOLOG, CHLOROPLASTIC"/>
    <property type="match status" value="1"/>
</dbReference>
<keyword evidence="9" id="KW-1185">Reference proteome</keyword>
<protein>
    <recommendedName>
        <fullName evidence="6">GDT1 family protein</fullName>
    </recommendedName>
</protein>
<evidence type="ECO:0000313" key="9">
    <source>
        <dbReference type="Proteomes" id="UP001497392"/>
    </source>
</evidence>
<comment type="caution">
    <text evidence="8">The sequence shown here is derived from an EMBL/GenBank/DDBJ whole genome shotgun (WGS) entry which is preliminary data.</text>
</comment>
<feature type="transmembrane region" description="Helical" evidence="6">
    <location>
        <begin position="83"/>
        <end position="101"/>
    </location>
</feature>
<dbReference type="InterPro" id="IPR001727">
    <property type="entry name" value="GDT1-like"/>
</dbReference>
<keyword evidence="5 6" id="KW-0472">Membrane</keyword>
<dbReference type="PROSITE" id="PS01214">
    <property type="entry name" value="UPF0016"/>
    <property type="match status" value="1"/>
</dbReference>
<evidence type="ECO:0000256" key="3">
    <source>
        <dbReference type="ARBA" id="ARBA00022692"/>
    </source>
</evidence>
<evidence type="ECO:0000313" key="8">
    <source>
        <dbReference type="EMBL" id="CAL5222510.1"/>
    </source>
</evidence>
<comment type="subcellular location">
    <subcellularLocation>
        <location evidence="1 6">Membrane</location>
        <topology evidence="1 6">Multi-pass membrane protein</topology>
    </subcellularLocation>
</comment>
<feature type="region of interest" description="Disordered" evidence="7">
    <location>
        <begin position="28"/>
        <end position="48"/>
    </location>
</feature>
<evidence type="ECO:0000256" key="2">
    <source>
        <dbReference type="ARBA" id="ARBA00009190"/>
    </source>
</evidence>
<gene>
    <name evidence="8" type="primary">g4884</name>
    <name evidence="8" type="ORF">VP750_LOCUS4169</name>
</gene>
<evidence type="ECO:0000256" key="1">
    <source>
        <dbReference type="ARBA" id="ARBA00004141"/>
    </source>
</evidence>
<evidence type="ECO:0000256" key="7">
    <source>
        <dbReference type="SAM" id="MobiDB-lite"/>
    </source>
</evidence>